<name>A0A2S2R060_9HEMI</name>
<protein>
    <submittedName>
        <fullName evidence="2">Uncharacterized protein</fullName>
    </submittedName>
</protein>
<dbReference type="EMBL" id="GGMS01014120">
    <property type="protein sequence ID" value="MBY83323.1"/>
    <property type="molecule type" value="Transcribed_RNA"/>
</dbReference>
<accession>A0A2S2R060</accession>
<keyword evidence="1" id="KW-0812">Transmembrane</keyword>
<feature type="transmembrane region" description="Helical" evidence="1">
    <location>
        <begin position="89"/>
        <end position="106"/>
    </location>
</feature>
<keyword evidence="1" id="KW-1133">Transmembrane helix</keyword>
<evidence type="ECO:0000256" key="1">
    <source>
        <dbReference type="SAM" id="Phobius"/>
    </source>
</evidence>
<reference evidence="2" key="1">
    <citation type="submission" date="2018-04" db="EMBL/GenBank/DDBJ databases">
        <title>Transcriptome assembly of Sipha flava.</title>
        <authorList>
            <person name="Scully E.D."/>
            <person name="Geib S.M."/>
            <person name="Palmer N.A."/>
            <person name="Koch K."/>
            <person name="Bradshaw J."/>
            <person name="Heng-Moss T."/>
            <person name="Sarath G."/>
        </authorList>
    </citation>
    <scope>NUCLEOTIDE SEQUENCE</scope>
</reference>
<keyword evidence="1" id="KW-0472">Membrane</keyword>
<gene>
    <name evidence="2" type="ORF">g.2055</name>
</gene>
<dbReference type="AlphaFoldDB" id="A0A2S2R060"/>
<sequence>MILFCSTVSYQVIRFFPSLKFSLDVLLRYFLSNNQFFSPVKPGPQKKKKTSYILSILLYNFFQIIFLRVFYFIKMTSILIFHVQKFDRVLKIISSCLLLLSLVHFLL</sequence>
<evidence type="ECO:0000313" key="2">
    <source>
        <dbReference type="EMBL" id="MBY83323.1"/>
    </source>
</evidence>
<organism evidence="2">
    <name type="scientific">Sipha flava</name>
    <name type="common">yellow sugarcane aphid</name>
    <dbReference type="NCBI Taxonomy" id="143950"/>
    <lineage>
        <taxon>Eukaryota</taxon>
        <taxon>Metazoa</taxon>
        <taxon>Ecdysozoa</taxon>
        <taxon>Arthropoda</taxon>
        <taxon>Hexapoda</taxon>
        <taxon>Insecta</taxon>
        <taxon>Pterygota</taxon>
        <taxon>Neoptera</taxon>
        <taxon>Paraneoptera</taxon>
        <taxon>Hemiptera</taxon>
        <taxon>Sternorrhyncha</taxon>
        <taxon>Aphidomorpha</taxon>
        <taxon>Aphidoidea</taxon>
        <taxon>Aphididae</taxon>
        <taxon>Sipha</taxon>
    </lineage>
</organism>
<feature type="transmembrane region" description="Helical" evidence="1">
    <location>
        <begin position="51"/>
        <end position="73"/>
    </location>
</feature>
<proteinExistence type="predicted"/>